<dbReference type="AlphaFoldDB" id="A0A9P7E0Z2"/>
<gene>
    <name evidence="1" type="ORF">BJ212DRAFT_1485242</name>
</gene>
<comment type="caution">
    <text evidence="1">The sequence shown here is derived from an EMBL/GenBank/DDBJ whole genome shotgun (WGS) entry which is preliminary data.</text>
</comment>
<dbReference type="GeneID" id="64634962"/>
<dbReference type="PANTHER" id="PTHR10622:SF10">
    <property type="entry name" value="HET DOMAIN-CONTAINING PROTEIN"/>
    <property type="match status" value="1"/>
</dbReference>
<reference evidence="1" key="1">
    <citation type="journal article" date="2020" name="New Phytol.">
        <title>Comparative genomics reveals dynamic genome evolution in host specialist ectomycorrhizal fungi.</title>
        <authorList>
            <person name="Lofgren L.A."/>
            <person name="Nguyen N.H."/>
            <person name="Vilgalys R."/>
            <person name="Ruytinx J."/>
            <person name="Liao H.L."/>
            <person name="Branco S."/>
            <person name="Kuo A."/>
            <person name="LaButti K."/>
            <person name="Lipzen A."/>
            <person name="Andreopoulos W."/>
            <person name="Pangilinan J."/>
            <person name="Riley R."/>
            <person name="Hundley H."/>
            <person name="Na H."/>
            <person name="Barry K."/>
            <person name="Grigoriev I.V."/>
            <person name="Stajich J.E."/>
            <person name="Kennedy P.G."/>
        </authorList>
    </citation>
    <scope>NUCLEOTIDE SEQUENCE</scope>
    <source>
        <strain evidence="1">MN1</strain>
    </source>
</reference>
<organism evidence="1 2">
    <name type="scientific">Suillus subaureus</name>
    <dbReference type="NCBI Taxonomy" id="48587"/>
    <lineage>
        <taxon>Eukaryota</taxon>
        <taxon>Fungi</taxon>
        <taxon>Dikarya</taxon>
        <taxon>Basidiomycota</taxon>
        <taxon>Agaricomycotina</taxon>
        <taxon>Agaricomycetes</taxon>
        <taxon>Agaricomycetidae</taxon>
        <taxon>Boletales</taxon>
        <taxon>Suillineae</taxon>
        <taxon>Suillaceae</taxon>
        <taxon>Suillus</taxon>
    </lineage>
</organism>
<dbReference type="EMBL" id="JABBWG010000040">
    <property type="protein sequence ID" value="KAG1807960.1"/>
    <property type="molecule type" value="Genomic_DNA"/>
</dbReference>
<evidence type="ECO:0008006" key="3">
    <source>
        <dbReference type="Google" id="ProtNLM"/>
    </source>
</evidence>
<sequence length="322" mass="36764">MFIWYRDSALTIVYLSDVPSLSLANSTWNTRGWTVQEFLAPRIILFYQADWTPYLDDRSCNHKQSDYIIDELKCSTGINARALVDFHPGTRDSREKLRWASNRKTTRRKTSPTLSHSGNVTALDWVGQSSNFNSCLPADISSYKGLSCTLPPLSEHDSQILVPTLRNDIVVVESASKLYTFLEKFSVPRFSDARLQLPCITFPLTEADGLRDVVITTEDKLVQFSPAMRTQQTFLLIHPWIRDLLELPDFADESQSVGNWPDELVTRQLRLLVRLSRRFGALLLARQRGGEYKRIASDNNIIAQVRDMAAINRIDVKILEIL</sequence>
<proteinExistence type="predicted"/>
<keyword evidence="2" id="KW-1185">Reference proteome</keyword>
<protein>
    <recommendedName>
        <fullName evidence="3">Heterokaryon incompatibility domain-containing protein</fullName>
    </recommendedName>
</protein>
<evidence type="ECO:0000313" key="2">
    <source>
        <dbReference type="Proteomes" id="UP000807769"/>
    </source>
</evidence>
<dbReference type="OrthoDB" id="2691029at2759"/>
<dbReference type="Proteomes" id="UP000807769">
    <property type="component" value="Unassembled WGS sequence"/>
</dbReference>
<dbReference type="PANTHER" id="PTHR10622">
    <property type="entry name" value="HET DOMAIN-CONTAINING PROTEIN"/>
    <property type="match status" value="1"/>
</dbReference>
<accession>A0A9P7E0Z2</accession>
<name>A0A9P7E0Z2_9AGAM</name>
<evidence type="ECO:0000313" key="1">
    <source>
        <dbReference type="EMBL" id="KAG1807960.1"/>
    </source>
</evidence>
<dbReference type="RefSeq" id="XP_041188345.1">
    <property type="nucleotide sequence ID" value="XM_041340946.1"/>
</dbReference>